<gene>
    <name evidence="2" type="ORF">BpHYR1_015559</name>
</gene>
<proteinExistence type="predicted"/>
<dbReference type="AlphaFoldDB" id="A0A3M7S4X4"/>
<accession>A0A3M7S4X4</accession>
<evidence type="ECO:0000313" key="3">
    <source>
        <dbReference type="Proteomes" id="UP000276133"/>
    </source>
</evidence>
<sequence length="113" mass="13232">MKLKISINFLKIYTYKSIEKSYQIFYFLLCVLHRAIRKKKKRTQSKYNKIQERLIIVEEEEEEMIVTANKIPVPLPIAPIKSASTDNAPMHRPPKAAAVGMYLFNSWIIDCSR</sequence>
<comment type="caution">
    <text evidence="2">The sequence shown here is derived from an EMBL/GenBank/DDBJ whole genome shotgun (WGS) entry which is preliminary data.</text>
</comment>
<dbReference type="OrthoDB" id="10476462at2759"/>
<keyword evidence="1" id="KW-0175">Coiled coil</keyword>
<evidence type="ECO:0000313" key="2">
    <source>
        <dbReference type="EMBL" id="RNA30812.1"/>
    </source>
</evidence>
<keyword evidence="3" id="KW-1185">Reference proteome</keyword>
<dbReference type="Proteomes" id="UP000276133">
    <property type="component" value="Unassembled WGS sequence"/>
</dbReference>
<evidence type="ECO:0000256" key="1">
    <source>
        <dbReference type="SAM" id="Coils"/>
    </source>
</evidence>
<organism evidence="2 3">
    <name type="scientific">Brachionus plicatilis</name>
    <name type="common">Marine rotifer</name>
    <name type="synonym">Brachionus muelleri</name>
    <dbReference type="NCBI Taxonomy" id="10195"/>
    <lineage>
        <taxon>Eukaryota</taxon>
        <taxon>Metazoa</taxon>
        <taxon>Spiralia</taxon>
        <taxon>Gnathifera</taxon>
        <taxon>Rotifera</taxon>
        <taxon>Eurotatoria</taxon>
        <taxon>Monogononta</taxon>
        <taxon>Pseudotrocha</taxon>
        <taxon>Ploima</taxon>
        <taxon>Brachionidae</taxon>
        <taxon>Brachionus</taxon>
    </lineage>
</organism>
<reference evidence="2 3" key="1">
    <citation type="journal article" date="2018" name="Sci. Rep.">
        <title>Genomic signatures of local adaptation to the degree of environmental predictability in rotifers.</title>
        <authorList>
            <person name="Franch-Gras L."/>
            <person name="Hahn C."/>
            <person name="Garcia-Roger E.M."/>
            <person name="Carmona M.J."/>
            <person name="Serra M."/>
            <person name="Gomez A."/>
        </authorList>
    </citation>
    <scope>NUCLEOTIDE SEQUENCE [LARGE SCALE GENOMIC DNA]</scope>
    <source>
        <strain evidence="2">HYR1</strain>
    </source>
</reference>
<feature type="coiled-coil region" evidence="1">
    <location>
        <begin position="33"/>
        <end position="60"/>
    </location>
</feature>
<dbReference type="EMBL" id="REGN01002040">
    <property type="protein sequence ID" value="RNA30812.1"/>
    <property type="molecule type" value="Genomic_DNA"/>
</dbReference>
<protein>
    <submittedName>
        <fullName evidence="2">Uncharacterized protein</fullName>
    </submittedName>
</protein>
<name>A0A3M7S4X4_BRAPC</name>